<dbReference type="GO" id="GO:0005737">
    <property type="term" value="C:cytoplasm"/>
    <property type="evidence" value="ECO:0007669"/>
    <property type="project" value="UniProtKB-ARBA"/>
</dbReference>
<dbReference type="Gene3D" id="2.130.10.10">
    <property type="entry name" value="YVTN repeat-like/Quinoprotein amine dehydrogenase"/>
    <property type="match status" value="1"/>
</dbReference>
<protein>
    <recommendedName>
        <fullName evidence="7">WD repeat domain phosphoinositide-interacting protein 3</fullName>
    </recommendedName>
</protein>
<evidence type="ECO:0000313" key="6">
    <source>
        <dbReference type="Proteomes" id="UP000603453"/>
    </source>
</evidence>
<keyword evidence="6" id="KW-1185">Reference proteome</keyword>
<name>A0A8H7R0E5_9FUNG</name>
<evidence type="ECO:0000256" key="3">
    <source>
        <dbReference type="ARBA" id="ARBA00025740"/>
    </source>
</evidence>
<dbReference type="InterPro" id="IPR036322">
    <property type="entry name" value="WD40_repeat_dom_sf"/>
</dbReference>
<keyword evidence="2" id="KW-0677">Repeat</keyword>
<organism evidence="5 6">
    <name type="scientific">Mucor saturninus</name>
    <dbReference type="NCBI Taxonomy" id="64648"/>
    <lineage>
        <taxon>Eukaryota</taxon>
        <taxon>Fungi</taxon>
        <taxon>Fungi incertae sedis</taxon>
        <taxon>Mucoromycota</taxon>
        <taxon>Mucoromycotina</taxon>
        <taxon>Mucoromycetes</taxon>
        <taxon>Mucorales</taxon>
        <taxon>Mucorineae</taxon>
        <taxon>Mucoraceae</taxon>
        <taxon>Mucor</taxon>
    </lineage>
</organism>
<comment type="similarity">
    <text evidence="3">Belongs to the WD repeat PROPPIN family.</text>
</comment>
<evidence type="ECO:0000256" key="4">
    <source>
        <dbReference type="SAM" id="MobiDB-lite"/>
    </source>
</evidence>
<dbReference type="Pfam" id="PF21032">
    <property type="entry name" value="PROPPIN"/>
    <property type="match status" value="2"/>
</dbReference>
<evidence type="ECO:0000313" key="5">
    <source>
        <dbReference type="EMBL" id="KAG2202144.1"/>
    </source>
</evidence>
<comment type="caution">
    <text evidence="5">The sequence shown here is derived from an EMBL/GenBank/DDBJ whole genome shotgun (WGS) entry which is preliminary data.</text>
</comment>
<feature type="compositionally biased region" description="Polar residues" evidence="4">
    <location>
        <begin position="203"/>
        <end position="215"/>
    </location>
</feature>
<dbReference type="EMBL" id="JAEPRD010000064">
    <property type="protein sequence ID" value="KAG2202144.1"/>
    <property type="molecule type" value="Genomic_DNA"/>
</dbReference>
<evidence type="ECO:0008006" key="7">
    <source>
        <dbReference type="Google" id="ProtNLM"/>
    </source>
</evidence>
<accession>A0A8H7R0E5</accession>
<dbReference type="InterPro" id="IPR001680">
    <property type="entry name" value="WD40_rpt"/>
</dbReference>
<dbReference type="PANTHER" id="PTHR11227">
    <property type="entry name" value="WD-REPEAT PROTEIN INTERACTING WITH PHOSPHOINOSIDES WIPI -RELATED"/>
    <property type="match status" value="1"/>
</dbReference>
<dbReference type="Proteomes" id="UP000603453">
    <property type="component" value="Unassembled WGS sequence"/>
</dbReference>
<reference evidence="5" key="1">
    <citation type="submission" date="2020-12" db="EMBL/GenBank/DDBJ databases">
        <title>Metabolic potential, ecology and presence of endohyphal bacteria is reflected in genomic diversity of Mucoromycotina.</title>
        <authorList>
            <person name="Muszewska A."/>
            <person name="Okrasinska A."/>
            <person name="Steczkiewicz K."/>
            <person name="Drgas O."/>
            <person name="Orlowska M."/>
            <person name="Perlinska-Lenart U."/>
            <person name="Aleksandrzak-Piekarczyk T."/>
            <person name="Szatraj K."/>
            <person name="Zielenkiewicz U."/>
            <person name="Pilsyk S."/>
            <person name="Malc E."/>
            <person name="Mieczkowski P."/>
            <person name="Kruszewska J.S."/>
            <person name="Biernat P."/>
            <person name="Pawlowska J."/>
        </authorList>
    </citation>
    <scope>NUCLEOTIDE SEQUENCE</scope>
    <source>
        <strain evidence="5">WA0000017839</strain>
    </source>
</reference>
<dbReference type="SMART" id="SM00320">
    <property type="entry name" value="WD40"/>
    <property type="match status" value="2"/>
</dbReference>
<dbReference type="AlphaFoldDB" id="A0A8H7R0E5"/>
<dbReference type="OrthoDB" id="1667587at2759"/>
<dbReference type="InterPro" id="IPR048720">
    <property type="entry name" value="PROPPIN"/>
</dbReference>
<feature type="region of interest" description="Disordered" evidence="4">
    <location>
        <begin position="194"/>
        <end position="228"/>
    </location>
</feature>
<evidence type="ECO:0000256" key="1">
    <source>
        <dbReference type="ARBA" id="ARBA00022574"/>
    </source>
</evidence>
<sequence length="429" mass="47242">MNLSRTSPGMNDAPGLLYAGFNQDYGCFAIGLDTGFRVYNCHPLINQAKNESEDGGIGLVEMLYRTNYLALVGGGRNPRYPPNKVIIYDSIKAKPVLELEYKSEVKNVKLRKDRLTVVLQNKVFVYHFSLPPQLLHTFETCDNEKGLAAVSTSANHAILIIPGRQKGQLQIIDLNSLGYYISVGESDHTNNYIGSPQLPPLLTSDSSNSANSLTHNNSNGSANSSSTRRSINVSIIPAHTGKLSCLSLNQEGSRCATTSDKGTLIRVYNTATGSLLHELRRGVDRAEIYAIAFNQESTRLCVSSDKGTIHIFNLDPSVVTHMDHKPRGPTYGEVVSYPTQSPTNYGLTTTGNRGSALSFMKDLLPKYFSSEWSFANAKIPTESRCLVAFGEQKNSIIAICADGTCYKYYFDPRKGGECTRESFERFLKD</sequence>
<dbReference type="InterPro" id="IPR015943">
    <property type="entry name" value="WD40/YVTN_repeat-like_dom_sf"/>
</dbReference>
<proteinExistence type="inferred from homology"/>
<keyword evidence="1" id="KW-0853">WD repeat</keyword>
<gene>
    <name evidence="5" type="ORF">INT47_008116</name>
</gene>
<dbReference type="SUPFAM" id="SSF50978">
    <property type="entry name" value="WD40 repeat-like"/>
    <property type="match status" value="1"/>
</dbReference>
<evidence type="ECO:0000256" key="2">
    <source>
        <dbReference type="ARBA" id="ARBA00022737"/>
    </source>
</evidence>
<feature type="compositionally biased region" description="Low complexity" evidence="4">
    <location>
        <begin position="216"/>
        <end position="228"/>
    </location>
</feature>